<organism evidence="2 3">
    <name type="scientific">Prorocentrum cordatum</name>
    <dbReference type="NCBI Taxonomy" id="2364126"/>
    <lineage>
        <taxon>Eukaryota</taxon>
        <taxon>Sar</taxon>
        <taxon>Alveolata</taxon>
        <taxon>Dinophyceae</taxon>
        <taxon>Prorocentrales</taxon>
        <taxon>Prorocentraceae</taxon>
        <taxon>Prorocentrum</taxon>
    </lineage>
</organism>
<reference evidence="2" key="1">
    <citation type="submission" date="2023-10" db="EMBL/GenBank/DDBJ databases">
        <authorList>
            <person name="Chen Y."/>
            <person name="Shah S."/>
            <person name="Dougan E. K."/>
            <person name="Thang M."/>
            <person name="Chan C."/>
        </authorList>
    </citation>
    <scope>NUCLEOTIDE SEQUENCE [LARGE SCALE GENOMIC DNA]</scope>
</reference>
<dbReference type="Proteomes" id="UP001189429">
    <property type="component" value="Unassembled WGS sequence"/>
</dbReference>
<dbReference type="EMBL" id="CAUYUJ010016765">
    <property type="protein sequence ID" value="CAK0868626.1"/>
    <property type="molecule type" value="Genomic_DNA"/>
</dbReference>
<keyword evidence="3" id="KW-1185">Reference proteome</keyword>
<protein>
    <submittedName>
        <fullName evidence="2">Uncharacterized protein</fullName>
    </submittedName>
</protein>
<proteinExistence type="predicted"/>
<comment type="caution">
    <text evidence="2">The sequence shown here is derived from an EMBL/GenBank/DDBJ whole genome shotgun (WGS) entry which is preliminary data.</text>
</comment>
<keyword evidence="1" id="KW-0472">Membrane</keyword>
<evidence type="ECO:0000313" key="2">
    <source>
        <dbReference type="EMBL" id="CAK0868626.1"/>
    </source>
</evidence>
<accession>A0ABN9V9T4</accession>
<evidence type="ECO:0000313" key="3">
    <source>
        <dbReference type="Proteomes" id="UP001189429"/>
    </source>
</evidence>
<name>A0ABN9V9T4_9DINO</name>
<evidence type="ECO:0000256" key="1">
    <source>
        <dbReference type="SAM" id="Phobius"/>
    </source>
</evidence>
<gene>
    <name evidence="2" type="ORF">PCOR1329_LOCUS55215</name>
</gene>
<feature type="non-terminal residue" evidence="2">
    <location>
        <position position="138"/>
    </location>
</feature>
<feature type="transmembrane region" description="Helical" evidence="1">
    <location>
        <begin position="83"/>
        <end position="109"/>
    </location>
</feature>
<keyword evidence="1" id="KW-1133">Transmembrane helix</keyword>
<sequence>MDPGLLLAAYHQIASGLQAVILVRAPGECPLCVCALDSRESECVLEPVLARSFEVIQDAYQECSSSRDGLRSNSPCSSDGSRIWLLVLFILSCLVGALLTVIVSCCLSVSRRTVRGLLTQPDTHRAFADVADQESEPR</sequence>
<keyword evidence="1" id="KW-0812">Transmembrane</keyword>